<gene>
    <name evidence="1" type="ORF">RFN28_25770</name>
</gene>
<evidence type="ECO:0000313" key="1">
    <source>
        <dbReference type="EMBL" id="MDX8481845.1"/>
    </source>
</evidence>
<dbReference type="RefSeq" id="WP_320289994.1">
    <property type="nucleotide sequence ID" value="NZ_JAVIIW010000038.1"/>
</dbReference>
<organism evidence="1 2">
    <name type="scientific">Mesorhizobium album</name>
    <dbReference type="NCBI Taxonomy" id="3072314"/>
    <lineage>
        <taxon>Bacteria</taxon>
        <taxon>Pseudomonadati</taxon>
        <taxon>Pseudomonadota</taxon>
        <taxon>Alphaproteobacteria</taxon>
        <taxon>Hyphomicrobiales</taxon>
        <taxon>Phyllobacteriaceae</taxon>
        <taxon>Mesorhizobium</taxon>
    </lineage>
</organism>
<comment type="caution">
    <text evidence="1">The sequence shown here is derived from an EMBL/GenBank/DDBJ whole genome shotgun (WGS) entry which is preliminary data.</text>
</comment>
<keyword evidence="2" id="KW-1185">Reference proteome</keyword>
<dbReference type="EMBL" id="JAVIIW010000038">
    <property type="protein sequence ID" value="MDX8481845.1"/>
    <property type="molecule type" value="Genomic_DNA"/>
</dbReference>
<sequence length="184" mass="20648">MKKAHSSNIIRAFFARSDYLDRMTLRPLSHITLSWEVQWDLESEKYEPEYDSFADDLNVVIEQLANCARPASYHSHEDQLAENTLRLLKWPIQKKKGRWIGADYAAILEQGAFGEMSTLISAACGRVHAAIDHGQAHFDEMEDGHLVMLAALITIIIYHRDCNGTSLRLALPDPNALDGAVVAS</sequence>
<proteinExistence type="predicted"/>
<dbReference type="Proteomes" id="UP001287059">
    <property type="component" value="Unassembled WGS sequence"/>
</dbReference>
<accession>A0ABU4Y4H5</accession>
<protein>
    <submittedName>
        <fullName evidence="1">Uncharacterized protein</fullName>
    </submittedName>
</protein>
<name>A0ABU4Y4H5_9HYPH</name>
<evidence type="ECO:0000313" key="2">
    <source>
        <dbReference type="Proteomes" id="UP001287059"/>
    </source>
</evidence>
<reference evidence="1 2" key="1">
    <citation type="submission" date="2023-08" db="EMBL/GenBank/DDBJ databases">
        <title>Implementing the SeqCode for naming new Mesorhizobium species isolated from Vachellia karroo root nodules.</title>
        <authorList>
            <person name="Van Lill M."/>
        </authorList>
    </citation>
    <scope>NUCLEOTIDE SEQUENCE [LARGE SCALE GENOMIC DNA]</scope>
    <source>
        <strain evidence="1 2">VK24D</strain>
    </source>
</reference>